<reference evidence="2" key="1">
    <citation type="journal article" date="2011" name="Nat. Commun.">
        <title>Effector diversification within compartments of the Leptosphaeria maculans genome affected by Repeat-Induced Point mutations.</title>
        <authorList>
            <person name="Rouxel T."/>
            <person name="Grandaubert J."/>
            <person name="Hane J.K."/>
            <person name="Hoede C."/>
            <person name="van de Wouw A.P."/>
            <person name="Couloux A."/>
            <person name="Dominguez V."/>
            <person name="Anthouard V."/>
            <person name="Bally P."/>
            <person name="Bourras S."/>
            <person name="Cozijnsen A.J."/>
            <person name="Ciuffetti L.M."/>
            <person name="Degrave A."/>
            <person name="Dilmaghani A."/>
            <person name="Duret L."/>
            <person name="Fudal I."/>
            <person name="Goodwin S.B."/>
            <person name="Gout L."/>
            <person name="Glaser N."/>
            <person name="Linglin J."/>
            <person name="Kema G.H.J."/>
            <person name="Lapalu N."/>
            <person name="Lawrence C.B."/>
            <person name="May K."/>
            <person name="Meyer M."/>
            <person name="Ollivier B."/>
            <person name="Poulain J."/>
            <person name="Schoch C.L."/>
            <person name="Simon A."/>
            <person name="Spatafora J.W."/>
            <person name="Stachowiak A."/>
            <person name="Turgeon B.G."/>
            <person name="Tyler B.M."/>
            <person name="Vincent D."/>
            <person name="Weissenbach J."/>
            <person name="Amselem J."/>
            <person name="Quesneville H."/>
            <person name="Oliver R.P."/>
            <person name="Wincker P."/>
            <person name="Balesdent M.-H."/>
            <person name="Howlett B.J."/>
        </authorList>
    </citation>
    <scope>NUCLEOTIDE SEQUENCE [LARGE SCALE GENOMIC DNA]</scope>
    <source>
        <strain evidence="2">JN3 / isolate v23.1.3 / race Av1-4-5-6-7-8</strain>
    </source>
</reference>
<proteinExistence type="predicted"/>
<accession>E5R4J0</accession>
<dbReference type="AlphaFoldDB" id="E5R4J0"/>
<dbReference type="Proteomes" id="UP000002668">
    <property type="component" value="Genome"/>
</dbReference>
<name>E5R4J0_LEPMJ</name>
<protein>
    <submittedName>
        <fullName evidence="1">Predicted protein</fullName>
    </submittedName>
</protein>
<dbReference type="VEuPathDB" id="FungiDB:LEMA_P046640.1"/>
<dbReference type="EMBL" id="FP929083">
    <property type="protein sequence ID" value="CBX91958.1"/>
    <property type="molecule type" value="Genomic_DNA"/>
</dbReference>
<dbReference type="GeneID" id="13283854"/>
<keyword evidence="2" id="KW-1185">Reference proteome</keyword>
<evidence type="ECO:0000313" key="1">
    <source>
        <dbReference type="EMBL" id="CBX91958.1"/>
    </source>
</evidence>
<organism evidence="2">
    <name type="scientific">Leptosphaeria maculans (strain JN3 / isolate v23.1.3 / race Av1-4-5-6-7-8)</name>
    <name type="common">Blackleg fungus</name>
    <name type="synonym">Phoma lingam</name>
    <dbReference type="NCBI Taxonomy" id="985895"/>
    <lineage>
        <taxon>Eukaryota</taxon>
        <taxon>Fungi</taxon>
        <taxon>Dikarya</taxon>
        <taxon>Ascomycota</taxon>
        <taxon>Pezizomycotina</taxon>
        <taxon>Dothideomycetes</taxon>
        <taxon>Pleosporomycetidae</taxon>
        <taxon>Pleosporales</taxon>
        <taxon>Pleosporineae</taxon>
        <taxon>Leptosphaeriaceae</taxon>
        <taxon>Plenodomus</taxon>
        <taxon>Plenodomus lingam/Leptosphaeria maculans species complex</taxon>
    </lineage>
</organism>
<evidence type="ECO:0000313" key="2">
    <source>
        <dbReference type="Proteomes" id="UP000002668"/>
    </source>
</evidence>
<sequence length="124" mass="13917">MPMENSQAQRMWWKKGQTARRVRYENQRRQESLEWPESIKWGAGRKLMIDLISCPTPAAVDKAERTDVTMKPTMIAGRAAVIACWLLVESKVKQSIGSILGILVGGHDTLHNVYYSTAASVPSM</sequence>
<gene>
    <name evidence="1" type="ORF">LEMA_P046640.1</name>
</gene>
<dbReference type="InParanoid" id="E5R4J0"/>
<dbReference type="HOGENOM" id="CLU_2004337_0_0_1"/>